<protein>
    <submittedName>
        <fullName evidence="2">Prephenate dehydrogenase/arogenate dehydrogenase family protein</fullName>
    </submittedName>
</protein>
<dbReference type="SUPFAM" id="SSF48179">
    <property type="entry name" value="6-phosphogluconate dehydrogenase C-terminal domain-like"/>
    <property type="match status" value="1"/>
</dbReference>
<dbReference type="EMBL" id="SZZP01000028">
    <property type="protein sequence ID" value="TKV74077.1"/>
    <property type="molecule type" value="Genomic_DNA"/>
</dbReference>
<sequence>MLTDVASTKASVIAQMSPSCLRAYISYPAIDWPEVRPCWAFAELFEKRWCSLAARRPTPPLKKLSDFWRRCGSNAGTMDPQHHDMMLAIVSHLPHIIAYNPRHAG</sequence>
<gene>
    <name evidence="2" type="ORF">FDV58_34375</name>
</gene>
<organism evidence="2 3">
    <name type="scientific">Bradyrhizobium elkanii</name>
    <dbReference type="NCBI Taxonomy" id="29448"/>
    <lineage>
        <taxon>Bacteria</taxon>
        <taxon>Pseudomonadati</taxon>
        <taxon>Pseudomonadota</taxon>
        <taxon>Alphaproteobacteria</taxon>
        <taxon>Hyphomicrobiales</taxon>
        <taxon>Nitrobacteraceae</taxon>
        <taxon>Bradyrhizobium</taxon>
    </lineage>
</organism>
<dbReference type="Pfam" id="PF20463">
    <property type="entry name" value="PDH_C"/>
    <property type="match status" value="1"/>
</dbReference>
<name>A0A4U6RI18_BRAEL</name>
<feature type="domain" description="Prephenate dehydrogenase dimerization" evidence="1">
    <location>
        <begin position="79"/>
        <end position="99"/>
    </location>
</feature>
<dbReference type="InterPro" id="IPR008927">
    <property type="entry name" value="6-PGluconate_DH-like_C_sf"/>
</dbReference>
<evidence type="ECO:0000259" key="1">
    <source>
        <dbReference type="Pfam" id="PF20463"/>
    </source>
</evidence>
<comment type="caution">
    <text evidence="2">The sequence shown here is derived from an EMBL/GenBank/DDBJ whole genome shotgun (WGS) entry which is preliminary data.</text>
</comment>
<reference evidence="2 3" key="1">
    <citation type="submission" date="2019-05" db="EMBL/GenBank/DDBJ databases">
        <title>Draft Genome of Bradyrhizobium elkanii strain SEMIA 938, Used in Commercial Inoculants for Lupinus spp. in Brazil.</title>
        <authorList>
            <person name="Hungria M."/>
            <person name="Delamuta J.R.M."/>
            <person name="Ribeiro R.A."/>
            <person name="Nogueira M.A."/>
        </authorList>
    </citation>
    <scope>NUCLEOTIDE SEQUENCE [LARGE SCALE GENOMIC DNA]</scope>
    <source>
        <strain evidence="2 3">Semia 938</strain>
    </source>
</reference>
<dbReference type="InterPro" id="IPR046825">
    <property type="entry name" value="PDH_C"/>
</dbReference>
<evidence type="ECO:0000313" key="2">
    <source>
        <dbReference type="EMBL" id="TKV74077.1"/>
    </source>
</evidence>
<evidence type="ECO:0000313" key="3">
    <source>
        <dbReference type="Proteomes" id="UP000305095"/>
    </source>
</evidence>
<accession>A0A4U6RI18</accession>
<dbReference type="AlphaFoldDB" id="A0A4U6RI18"/>
<dbReference type="Proteomes" id="UP000305095">
    <property type="component" value="Unassembled WGS sequence"/>
</dbReference>
<dbReference type="Gene3D" id="3.40.50.720">
    <property type="entry name" value="NAD(P)-binding Rossmann-like Domain"/>
    <property type="match status" value="1"/>
</dbReference>
<proteinExistence type="predicted"/>